<dbReference type="Pfam" id="PF13618">
    <property type="entry name" value="Gluconate_2-dh3"/>
    <property type="match status" value="1"/>
</dbReference>
<keyword evidence="2" id="KW-1185">Reference proteome</keyword>
<dbReference type="InterPro" id="IPR006311">
    <property type="entry name" value="TAT_signal"/>
</dbReference>
<evidence type="ECO:0000313" key="1">
    <source>
        <dbReference type="EMBL" id="TQQ83308.1"/>
    </source>
</evidence>
<proteinExistence type="predicted"/>
<dbReference type="PROSITE" id="PS51318">
    <property type="entry name" value="TAT"/>
    <property type="match status" value="1"/>
</dbReference>
<dbReference type="RefSeq" id="WP_142978214.1">
    <property type="nucleotide sequence ID" value="NZ_RKLU01000001.1"/>
</dbReference>
<sequence>MPIELTRRDALSALTAAGITSTAGCAGFSDRTADASPMETLVGVADVLYPSEVEVTEEFIETFMFGRITDKEVYRERLTAGIETLNELATNEFGSAFLGLAPDERVSLFEETALRSGDSVHDGGDIEQVNYHILDELLFAFYASPKGGELVGNPNPRGFPGGFGYNPGVTQ</sequence>
<accession>A0A8J8P938</accession>
<dbReference type="OrthoDB" id="198474at2157"/>
<name>A0A8J8P938_9EURY</name>
<dbReference type="Proteomes" id="UP000705823">
    <property type="component" value="Unassembled WGS sequence"/>
</dbReference>
<dbReference type="EMBL" id="RKLU01000001">
    <property type="protein sequence ID" value="TQQ83308.1"/>
    <property type="molecule type" value="Genomic_DNA"/>
</dbReference>
<dbReference type="PROSITE" id="PS51257">
    <property type="entry name" value="PROKAR_LIPOPROTEIN"/>
    <property type="match status" value="1"/>
</dbReference>
<dbReference type="InterPro" id="IPR027056">
    <property type="entry name" value="Gluconate_2DH_su3"/>
</dbReference>
<reference evidence="1" key="1">
    <citation type="submission" date="2019-02" db="EMBL/GenBank/DDBJ databases">
        <title>Halonotius sp. a new haloarchaeum isolated from saline soil.</title>
        <authorList>
            <person name="Duran-Viseras A."/>
            <person name="Sanchez-Porro C."/>
            <person name="Ventosa A."/>
        </authorList>
    </citation>
    <scope>NUCLEOTIDE SEQUENCE</scope>
    <source>
        <strain evidence="1">F15B</strain>
    </source>
</reference>
<dbReference type="AlphaFoldDB" id="A0A8J8P938"/>
<gene>
    <name evidence="1" type="ORF">EGH24_00445</name>
</gene>
<organism evidence="1 2">
    <name type="scientific">Halonotius terrestris</name>
    <dbReference type="NCBI Taxonomy" id="2487750"/>
    <lineage>
        <taxon>Archaea</taxon>
        <taxon>Methanobacteriati</taxon>
        <taxon>Methanobacteriota</taxon>
        <taxon>Stenosarchaea group</taxon>
        <taxon>Halobacteria</taxon>
        <taxon>Halobacteriales</taxon>
        <taxon>Haloferacaceae</taxon>
        <taxon>Halonotius</taxon>
    </lineage>
</organism>
<comment type="caution">
    <text evidence="1">The sequence shown here is derived from an EMBL/GenBank/DDBJ whole genome shotgun (WGS) entry which is preliminary data.</text>
</comment>
<evidence type="ECO:0000313" key="2">
    <source>
        <dbReference type="Proteomes" id="UP000705823"/>
    </source>
</evidence>
<protein>
    <submittedName>
        <fullName evidence="1">Gluconate 2-dehydrogenase subunit 3 family protein</fullName>
    </submittedName>
</protein>